<feature type="transmembrane region" description="Helical" evidence="1">
    <location>
        <begin position="42"/>
        <end position="69"/>
    </location>
</feature>
<dbReference type="Proteomes" id="UP000001628">
    <property type="component" value="Unassembled WGS sequence"/>
</dbReference>
<proteinExistence type="predicted"/>
<dbReference type="EMBL" id="KN275957">
    <property type="protein sequence ID" value="KGM92683.1"/>
    <property type="molecule type" value="Genomic_DNA"/>
</dbReference>
<keyword evidence="1" id="KW-0812">Transmembrane</keyword>
<dbReference type="GeneID" id="22587037"/>
<reference evidence="2 3" key="1">
    <citation type="journal article" date="2011" name="PLoS Genet.">
        <title>Comparative genomic analysis of human fungal pathogens causing paracoccidioidomycosis.</title>
        <authorList>
            <person name="Desjardins C.A."/>
            <person name="Champion M.D."/>
            <person name="Holder J.W."/>
            <person name="Muszewska A."/>
            <person name="Goldberg J."/>
            <person name="Bailao A.M."/>
            <person name="Brigido M.M."/>
            <person name="Ferreira M.E."/>
            <person name="Garcia A.M."/>
            <person name="Grynberg M."/>
            <person name="Gujja S."/>
            <person name="Heiman D.I."/>
            <person name="Henn M.R."/>
            <person name="Kodira C.D."/>
            <person name="Leon-Narvaez H."/>
            <person name="Longo L.V."/>
            <person name="Ma L.J."/>
            <person name="Malavazi I."/>
            <person name="Matsuo A.L."/>
            <person name="Morais F.V."/>
            <person name="Pereira M."/>
            <person name="Rodriguez-Brito S."/>
            <person name="Sakthikumar S."/>
            <person name="Salem-Izacc S.M."/>
            <person name="Sykes S.M."/>
            <person name="Teixeira M.M."/>
            <person name="Vallejo M.C."/>
            <person name="Walter M.E."/>
            <person name="Yandava C."/>
            <person name="Young S."/>
            <person name="Zeng Q."/>
            <person name="Zucker J."/>
            <person name="Felipe M.S."/>
            <person name="Goldman G.H."/>
            <person name="Haas B.J."/>
            <person name="McEwen J.G."/>
            <person name="Nino-Vega G."/>
            <person name="Puccia R."/>
            <person name="San-Blas G."/>
            <person name="Soares C.M."/>
            <person name="Birren B.W."/>
            <person name="Cuomo C.A."/>
        </authorList>
    </citation>
    <scope>NUCLEOTIDE SEQUENCE [LARGE SCALE GENOMIC DNA]</scope>
    <source>
        <strain evidence="2 3">Pb18</strain>
    </source>
</reference>
<dbReference type="VEuPathDB" id="FungiDB:PADG_11140"/>
<evidence type="ECO:0000256" key="1">
    <source>
        <dbReference type="SAM" id="Phobius"/>
    </source>
</evidence>
<evidence type="ECO:0000313" key="3">
    <source>
        <dbReference type="Proteomes" id="UP000001628"/>
    </source>
</evidence>
<dbReference type="HOGENOM" id="CLU_2558908_0_0_1"/>
<protein>
    <submittedName>
        <fullName evidence="2">Uncharacterized protein</fullName>
    </submittedName>
</protein>
<dbReference type="AlphaFoldDB" id="A0A0A0HWD0"/>
<dbReference type="RefSeq" id="XP_010756736.1">
    <property type="nucleotide sequence ID" value="XM_010758434.1"/>
</dbReference>
<keyword evidence="3" id="KW-1185">Reference proteome</keyword>
<accession>A0A0A0HWD0</accession>
<evidence type="ECO:0000313" key="2">
    <source>
        <dbReference type="EMBL" id="KGM92683.1"/>
    </source>
</evidence>
<dbReference type="KEGG" id="pbn:PADG_11140"/>
<dbReference type="InParanoid" id="A0A0A0HWD0"/>
<keyword evidence="1" id="KW-1133">Transmembrane helix</keyword>
<gene>
    <name evidence="2" type="ORF">PADG_11140</name>
</gene>
<sequence length="82" mass="8628">MFEEAGSKRSVLLHTECCANTCFLTNRMLHGVSIVVVESLPYLSTIIVVIFVIGVISVAGVTVATYSVVQGSGLVLSESALP</sequence>
<keyword evidence="1" id="KW-0472">Membrane</keyword>
<name>A0A0A0HWD0_PARBD</name>
<organism evidence="2 3">
    <name type="scientific">Paracoccidioides brasiliensis (strain Pb18)</name>
    <dbReference type="NCBI Taxonomy" id="502780"/>
    <lineage>
        <taxon>Eukaryota</taxon>
        <taxon>Fungi</taxon>
        <taxon>Dikarya</taxon>
        <taxon>Ascomycota</taxon>
        <taxon>Pezizomycotina</taxon>
        <taxon>Eurotiomycetes</taxon>
        <taxon>Eurotiomycetidae</taxon>
        <taxon>Onygenales</taxon>
        <taxon>Ajellomycetaceae</taxon>
        <taxon>Paracoccidioides</taxon>
    </lineage>
</organism>